<dbReference type="Proteomes" id="UP000034103">
    <property type="component" value="Chromosome"/>
</dbReference>
<sequence>MSDLAEIVLKCLTLARLVLIMFPITQTKANYLHNPNSESHAQQSFQGLVQVVSFV</sequence>
<dbReference type="HOGENOM" id="CLU_3027222_0_0_3"/>
<evidence type="ECO:0000313" key="1">
    <source>
        <dbReference type="EMBL" id="AKE65550.1"/>
    </source>
</evidence>
<organism evidence="1 2">
    <name type="scientific">Microcystis aeruginosa NIES-2549</name>
    <dbReference type="NCBI Taxonomy" id="1641812"/>
    <lineage>
        <taxon>Bacteria</taxon>
        <taxon>Bacillati</taxon>
        <taxon>Cyanobacteriota</taxon>
        <taxon>Cyanophyceae</taxon>
        <taxon>Oscillatoriophycideae</taxon>
        <taxon>Chroococcales</taxon>
        <taxon>Microcystaceae</taxon>
        <taxon>Microcystis</taxon>
    </lineage>
</organism>
<proteinExistence type="predicted"/>
<evidence type="ECO:0000313" key="2">
    <source>
        <dbReference type="Proteomes" id="UP000034103"/>
    </source>
</evidence>
<dbReference type="AlphaFoldDB" id="A0A0F6RMG9"/>
<gene>
    <name evidence="1" type="ORF">MYAER_3212</name>
</gene>
<protein>
    <submittedName>
        <fullName evidence="1">Uncharacterized protein</fullName>
    </submittedName>
</protein>
<accession>A0A0F6RMG9</accession>
<reference evidence="1 2" key="1">
    <citation type="journal article" date="2015" name="Genome Announc.">
        <title>Complete Genome Sequence of Microcystis aeruginosa NIES-2549, a Bloom-Forming Cyanobacterium from Lake Kasumigaura, Japan.</title>
        <authorList>
            <person name="Yamaguchi H."/>
            <person name="Suzuki S."/>
            <person name="Tanabe Y."/>
            <person name="Osana Y."/>
            <person name="Shimura Y."/>
            <person name="Ishida K."/>
            <person name="Kawachi M."/>
        </authorList>
    </citation>
    <scope>NUCLEOTIDE SEQUENCE [LARGE SCALE GENOMIC DNA]</scope>
    <source>
        <strain evidence="1 2">NIES-2549</strain>
    </source>
</reference>
<dbReference type="PATRIC" id="fig|1641812.3.peg.3316"/>
<dbReference type="EMBL" id="CP011304">
    <property type="protein sequence ID" value="AKE65550.1"/>
    <property type="molecule type" value="Genomic_DNA"/>
</dbReference>
<name>A0A0F6RMG9_MICAE</name>